<evidence type="ECO:0008006" key="3">
    <source>
        <dbReference type="Google" id="ProtNLM"/>
    </source>
</evidence>
<evidence type="ECO:0000313" key="1">
    <source>
        <dbReference type="EMBL" id="OIP56705.1"/>
    </source>
</evidence>
<proteinExistence type="predicted"/>
<dbReference type="EMBL" id="MNYR01000008">
    <property type="protein sequence ID" value="OIP56705.1"/>
    <property type="molecule type" value="Genomic_DNA"/>
</dbReference>
<comment type="caution">
    <text evidence="1">The sequence shown here is derived from an EMBL/GenBank/DDBJ whole genome shotgun (WGS) entry which is preliminary data.</text>
</comment>
<protein>
    <recommendedName>
        <fullName evidence="3">Carbonic anhydrase</fullName>
    </recommendedName>
</protein>
<evidence type="ECO:0000313" key="2">
    <source>
        <dbReference type="Proteomes" id="UP000183922"/>
    </source>
</evidence>
<sequence length="87" mass="10157">MIKRIKTYQKLHGVDAIVLFDHFDCGAYKLGGYEFINNDEEVKVHQKNNEKVIEIIKKKFPDMEVAVKYIAINPTGNCTWWTPGREQ</sequence>
<dbReference type="AlphaFoldDB" id="A0A1J5F8V0"/>
<organism evidence="1 2">
    <name type="scientific">Candidatus Kuenenbacteria bacterium CG2_30_39_24</name>
    <dbReference type="NCBI Taxonomy" id="1805236"/>
    <lineage>
        <taxon>Bacteria</taxon>
        <taxon>Candidatus Kueneniibacteriota</taxon>
    </lineage>
</organism>
<dbReference type="STRING" id="1805236.AUK13_00490"/>
<gene>
    <name evidence="1" type="ORF">AUK13_00490</name>
</gene>
<dbReference type="Proteomes" id="UP000183922">
    <property type="component" value="Unassembled WGS sequence"/>
</dbReference>
<name>A0A1J5F8V0_9BACT</name>
<accession>A0A1J5F8V0</accession>
<reference evidence="1 2" key="1">
    <citation type="journal article" date="2016" name="Environ. Microbiol.">
        <title>Genomic resolution of a cold subsurface aquifer community provides metabolic insights for novel microbes adapted to high CO concentrations.</title>
        <authorList>
            <person name="Probst A.J."/>
            <person name="Castelle C.J."/>
            <person name="Singh A."/>
            <person name="Brown C.T."/>
            <person name="Anantharaman K."/>
            <person name="Sharon I."/>
            <person name="Hug L.A."/>
            <person name="Burstein D."/>
            <person name="Emerson J.B."/>
            <person name="Thomas B.C."/>
            <person name="Banfield J.F."/>
        </authorList>
    </citation>
    <scope>NUCLEOTIDE SEQUENCE [LARGE SCALE GENOMIC DNA]</scope>
    <source>
        <strain evidence="1">CG2_30_39_24</strain>
    </source>
</reference>